<dbReference type="EMBL" id="JAKWBI020000334">
    <property type="protein sequence ID" value="KAJ2896403.1"/>
    <property type="molecule type" value="Genomic_DNA"/>
</dbReference>
<gene>
    <name evidence="1" type="ORF">MKZ38_005587</name>
</gene>
<protein>
    <submittedName>
        <fullName evidence="1">Uncharacterized protein</fullName>
    </submittedName>
</protein>
<dbReference type="AlphaFoldDB" id="A0AAD5WNX2"/>
<sequence>MSYSYPEKRNHPGGPFVEQTQPAVVAPVGSMLRAAAVLAQLSIFSLDIAGLVQGATPDSYLAQGEMGPGL</sequence>
<evidence type="ECO:0000313" key="1">
    <source>
        <dbReference type="EMBL" id="KAJ2896403.1"/>
    </source>
</evidence>
<evidence type="ECO:0000313" key="2">
    <source>
        <dbReference type="Proteomes" id="UP001201980"/>
    </source>
</evidence>
<proteinExistence type="predicted"/>
<accession>A0AAD5WNX2</accession>
<dbReference type="Proteomes" id="UP001201980">
    <property type="component" value="Unassembled WGS sequence"/>
</dbReference>
<name>A0AAD5WNX2_9PEZI</name>
<keyword evidence="2" id="KW-1185">Reference proteome</keyword>
<organism evidence="1 2">
    <name type="scientific">Zalerion maritima</name>
    <dbReference type="NCBI Taxonomy" id="339359"/>
    <lineage>
        <taxon>Eukaryota</taxon>
        <taxon>Fungi</taxon>
        <taxon>Dikarya</taxon>
        <taxon>Ascomycota</taxon>
        <taxon>Pezizomycotina</taxon>
        <taxon>Sordariomycetes</taxon>
        <taxon>Lulworthiomycetidae</taxon>
        <taxon>Lulworthiales</taxon>
        <taxon>Lulworthiaceae</taxon>
        <taxon>Zalerion</taxon>
    </lineage>
</organism>
<reference evidence="1" key="1">
    <citation type="submission" date="2022-07" db="EMBL/GenBank/DDBJ databases">
        <title>Draft genome sequence of Zalerion maritima ATCC 34329, a (micro)plastics degrading marine fungus.</title>
        <authorList>
            <person name="Paco A."/>
            <person name="Goncalves M.F.M."/>
            <person name="Rocha-Santos T.A.P."/>
            <person name="Alves A."/>
        </authorList>
    </citation>
    <scope>NUCLEOTIDE SEQUENCE</scope>
    <source>
        <strain evidence="1">ATCC 34329</strain>
    </source>
</reference>
<comment type="caution">
    <text evidence="1">The sequence shown here is derived from an EMBL/GenBank/DDBJ whole genome shotgun (WGS) entry which is preliminary data.</text>
</comment>